<keyword evidence="4" id="KW-1185">Reference proteome</keyword>
<organism evidence="3 4">
    <name type="scientific">Seminavis robusta</name>
    <dbReference type="NCBI Taxonomy" id="568900"/>
    <lineage>
        <taxon>Eukaryota</taxon>
        <taxon>Sar</taxon>
        <taxon>Stramenopiles</taxon>
        <taxon>Ochrophyta</taxon>
        <taxon>Bacillariophyta</taxon>
        <taxon>Bacillariophyceae</taxon>
        <taxon>Bacillariophycidae</taxon>
        <taxon>Naviculales</taxon>
        <taxon>Naviculaceae</taxon>
        <taxon>Seminavis</taxon>
    </lineage>
</organism>
<dbReference type="Proteomes" id="UP001153069">
    <property type="component" value="Unassembled WGS sequence"/>
</dbReference>
<proteinExistence type="predicted"/>
<keyword evidence="1" id="KW-0812">Transmembrane</keyword>
<dbReference type="InterPro" id="IPR002589">
    <property type="entry name" value="Macro_dom"/>
</dbReference>
<dbReference type="Pfam" id="PF01661">
    <property type="entry name" value="Macro"/>
    <property type="match status" value="1"/>
</dbReference>
<evidence type="ECO:0000313" key="3">
    <source>
        <dbReference type="EMBL" id="CAB9500289.1"/>
    </source>
</evidence>
<comment type="caution">
    <text evidence="3">The sequence shown here is derived from an EMBL/GenBank/DDBJ whole genome shotgun (WGS) entry which is preliminary data.</text>
</comment>
<gene>
    <name evidence="3" type="ORF">SEMRO_80_G043180.1</name>
</gene>
<dbReference type="EMBL" id="CAICTM010000079">
    <property type="protein sequence ID" value="CAB9500289.1"/>
    <property type="molecule type" value="Genomic_DNA"/>
</dbReference>
<feature type="transmembrane region" description="Helical" evidence="1">
    <location>
        <begin position="70"/>
        <end position="92"/>
    </location>
</feature>
<dbReference type="PANTHER" id="PTHR11106:SF27">
    <property type="entry name" value="MACRO DOMAIN-CONTAINING PROTEIN"/>
    <property type="match status" value="1"/>
</dbReference>
<sequence length="346" mass="37264">MHNKFLAHVANTEETTTQNNPDRQLALGLSNAGACSNRLSFAVCYNVAHNSNSTGWLKPRLTMAIDWAPIIYYGLLPLMVVISSLAGGWWFLFRGRGKVKITAESAFINLFQEGISTKPLSSSSLLRMATYKLDNHKFITIAVGDTATFKDPFGAIVNACNEGGDCAGGMDSSISDHGGDILEEARRALPPVSHKQGLGSTVKCRTGHAKLLGPNKFGTLGTDYVIIAVGPDYTDVTKQNESKQAEYDRKLRHVYTKSCILAAEAGAPKIVFPQISGGLYRGNQKDKHLARQAILGIGAWAGKKEAVSAVLEDIIFCVNSKATAKKIIAVADEEFETKLKSSVAGN</sequence>
<evidence type="ECO:0000256" key="1">
    <source>
        <dbReference type="SAM" id="Phobius"/>
    </source>
</evidence>
<dbReference type="InterPro" id="IPR043472">
    <property type="entry name" value="Macro_dom-like"/>
</dbReference>
<evidence type="ECO:0000259" key="2">
    <source>
        <dbReference type="PROSITE" id="PS51154"/>
    </source>
</evidence>
<feature type="domain" description="Macro" evidence="2">
    <location>
        <begin position="126"/>
        <end position="335"/>
    </location>
</feature>
<keyword evidence="1" id="KW-0472">Membrane</keyword>
<accession>A0A9N8DCS5</accession>
<reference evidence="3" key="1">
    <citation type="submission" date="2020-06" db="EMBL/GenBank/DDBJ databases">
        <authorList>
            <consortium name="Plant Systems Biology data submission"/>
        </authorList>
    </citation>
    <scope>NUCLEOTIDE SEQUENCE</scope>
    <source>
        <strain evidence="3">D6</strain>
    </source>
</reference>
<dbReference type="PROSITE" id="PS51154">
    <property type="entry name" value="MACRO"/>
    <property type="match status" value="1"/>
</dbReference>
<dbReference type="AlphaFoldDB" id="A0A9N8DCS5"/>
<name>A0A9N8DCS5_9STRA</name>
<dbReference type="Gene3D" id="3.40.220.10">
    <property type="entry name" value="Leucine Aminopeptidase, subunit E, domain 1"/>
    <property type="match status" value="1"/>
</dbReference>
<dbReference type="SUPFAM" id="SSF52949">
    <property type="entry name" value="Macro domain-like"/>
    <property type="match status" value="1"/>
</dbReference>
<dbReference type="SMART" id="SM00506">
    <property type="entry name" value="A1pp"/>
    <property type="match status" value="1"/>
</dbReference>
<protein>
    <recommendedName>
        <fullName evidence="2">Macro domain-containing protein</fullName>
    </recommendedName>
</protein>
<dbReference type="OrthoDB" id="6133115at2759"/>
<evidence type="ECO:0000313" key="4">
    <source>
        <dbReference type="Proteomes" id="UP001153069"/>
    </source>
</evidence>
<keyword evidence="1" id="KW-1133">Transmembrane helix</keyword>
<dbReference type="PANTHER" id="PTHR11106">
    <property type="entry name" value="GANGLIOSIDE INDUCED DIFFERENTIATION ASSOCIATED PROTEIN 2-RELATED"/>
    <property type="match status" value="1"/>
</dbReference>